<accession>A0A0R3RZV5</accession>
<sequence>MNSILPCAKSEDQENEQSHSDITANCTAISNAEKCSTPVAAGEKEGLVQSSNRNAVAEDGAIADHANINRPENIDAMLTFETENTAAVASVTANLQNSADSFKLNKVECNTCDSTEHNLKSVSDQTSKSEVTTPTGLAVESQINTTAAIVESSDAAFKPSGREKEENDLKNKRVEGTDEDREKENSYSEGDYQIKEEFTSLDEKEASSDEADHFVDAKSSTQISGASGDDAAEIGEEIKEQIEEIQDEEGYEYDEEEQEAEPDDDEVESNPAFIPKSGRYYMHDSRNTDEERTPEPSSHSRADGKWKHDRFDERSQRPKTKRELMNRYGYDIRNEGKNTDGGGVNPSTPHSNQTRGTSRGGSSGGNIYGNRGRNSTRAPSHHPQHQPDRRDHRRPIQNSGAGRPANRGGRKSDHRLSMNHQKDHGTRVFKNSPINAQKGNI</sequence>
<feature type="compositionally biased region" description="Basic and acidic residues" evidence="18">
    <location>
        <begin position="9"/>
        <end position="19"/>
    </location>
</feature>
<evidence type="ECO:0000256" key="17">
    <source>
        <dbReference type="ARBA" id="ARBA00023273"/>
    </source>
</evidence>
<evidence type="ECO:0000256" key="2">
    <source>
        <dbReference type="ARBA" id="ARBA00004279"/>
    </source>
</evidence>
<evidence type="ECO:0000256" key="18">
    <source>
        <dbReference type="SAM" id="MobiDB-lite"/>
    </source>
</evidence>
<dbReference type="GO" id="GO:0048471">
    <property type="term" value="C:perinuclear region of cytoplasm"/>
    <property type="evidence" value="ECO:0007669"/>
    <property type="project" value="UniProtKB-SubCell"/>
</dbReference>
<feature type="compositionally biased region" description="Basic and acidic residues" evidence="18">
    <location>
        <begin position="410"/>
        <end position="426"/>
    </location>
</feature>
<dbReference type="Proteomes" id="UP000050640">
    <property type="component" value="Unplaced"/>
</dbReference>
<evidence type="ECO:0000256" key="15">
    <source>
        <dbReference type="ARBA" id="ARBA00023187"/>
    </source>
</evidence>
<feature type="compositionally biased region" description="Polar residues" evidence="18">
    <location>
        <begin position="432"/>
        <end position="441"/>
    </location>
</feature>
<evidence type="ECO:0000256" key="3">
    <source>
        <dbReference type="ARBA" id="ARBA00004324"/>
    </source>
</evidence>
<feature type="compositionally biased region" description="Basic and acidic residues" evidence="18">
    <location>
        <begin position="281"/>
        <end position="338"/>
    </location>
</feature>
<dbReference type="InterPro" id="IPR018545">
    <property type="entry name" value="Btz_dom"/>
</dbReference>
<evidence type="ECO:0000256" key="16">
    <source>
        <dbReference type="ARBA" id="ARBA00023242"/>
    </source>
</evidence>
<proteinExistence type="inferred from homology"/>
<dbReference type="SMART" id="SM01044">
    <property type="entry name" value="Btz"/>
    <property type="match status" value="1"/>
</dbReference>
<dbReference type="GO" id="GO:0006397">
    <property type="term" value="P:mRNA processing"/>
    <property type="evidence" value="ECO:0007669"/>
    <property type="project" value="UniProtKB-KW"/>
</dbReference>
<feature type="region of interest" description="Disordered" evidence="18">
    <location>
        <begin position="1"/>
        <end position="21"/>
    </location>
</feature>
<name>A0A0R3RZV5_9BILA</name>
<dbReference type="STRING" id="1147741.A0A0R3RZV5"/>
<keyword evidence="10" id="KW-0747">Spliceosome</keyword>
<evidence type="ECO:0000256" key="5">
    <source>
        <dbReference type="ARBA" id="ARBA00009548"/>
    </source>
</evidence>
<dbReference type="GO" id="GO:0010494">
    <property type="term" value="C:cytoplasmic stress granule"/>
    <property type="evidence" value="ECO:0007669"/>
    <property type="project" value="UniProtKB-SubCell"/>
</dbReference>
<evidence type="ECO:0000256" key="12">
    <source>
        <dbReference type="ARBA" id="ARBA00022845"/>
    </source>
</evidence>
<dbReference type="InterPro" id="IPR028544">
    <property type="entry name" value="CASC3"/>
</dbReference>
<keyword evidence="8" id="KW-0963">Cytoplasm</keyword>
<keyword evidence="11" id="KW-0509">mRNA transport</keyword>
<evidence type="ECO:0000256" key="1">
    <source>
        <dbReference type="ARBA" id="ARBA00004210"/>
    </source>
</evidence>
<dbReference type="Pfam" id="PF09405">
    <property type="entry name" value="Btz"/>
    <property type="match status" value="1"/>
</dbReference>
<dbReference type="GO" id="GO:0008380">
    <property type="term" value="P:RNA splicing"/>
    <property type="evidence" value="ECO:0007669"/>
    <property type="project" value="UniProtKB-KW"/>
</dbReference>
<evidence type="ECO:0000256" key="6">
    <source>
        <dbReference type="ARBA" id="ARBA00019964"/>
    </source>
</evidence>
<evidence type="ECO:0000256" key="10">
    <source>
        <dbReference type="ARBA" id="ARBA00022728"/>
    </source>
</evidence>
<evidence type="ECO:0000256" key="7">
    <source>
        <dbReference type="ARBA" id="ARBA00022448"/>
    </source>
</evidence>
<dbReference type="GO" id="GO:0035145">
    <property type="term" value="C:exon-exon junction complex"/>
    <property type="evidence" value="ECO:0007669"/>
    <property type="project" value="InterPro"/>
</dbReference>
<evidence type="ECO:0000313" key="21">
    <source>
        <dbReference type="WBParaSite" id="EEL_0000787801-mRNA-1"/>
    </source>
</evidence>
<protein>
    <recommendedName>
        <fullName evidence="6">Protein CASC3</fullName>
    </recommendedName>
</protein>
<evidence type="ECO:0000259" key="19">
    <source>
        <dbReference type="SMART" id="SM01044"/>
    </source>
</evidence>
<evidence type="ECO:0000256" key="8">
    <source>
        <dbReference type="ARBA" id="ARBA00022490"/>
    </source>
</evidence>
<reference evidence="21" key="1">
    <citation type="submission" date="2017-02" db="UniProtKB">
        <authorList>
            <consortium name="WormBaseParasite"/>
        </authorList>
    </citation>
    <scope>IDENTIFICATION</scope>
</reference>
<feature type="compositionally biased region" description="Basic and acidic residues" evidence="18">
    <location>
        <begin position="160"/>
        <end position="216"/>
    </location>
</feature>
<comment type="similarity">
    <text evidence="5">Belongs to the CASC3 family.</text>
</comment>
<evidence type="ECO:0000256" key="4">
    <source>
        <dbReference type="ARBA" id="ARBA00004556"/>
    </source>
</evidence>
<keyword evidence="15" id="KW-0508">mRNA splicing</keyword>
<keyword evidence="12" id="KW-0810">Translation regulation</keyword>
<dbReference type="AlphaFoldDB" id="A0A0R3RZV5"/>
<keyword evidence="7" id="KW-0813">Transport</keyword>
<keyword evidence="14" id="KW-0866">Nonsense-mediated mRNA decay</keyword>
<dbReference type="PANTHER" id="PTHR13434">
    <property type="entry name" value="PROTEIN CASC3"/>
    <property type="match status" value="1"/>
</dbReference>
<feature type="domain" description="Btz" evidence="19">
    <location>
        <begin position="246"/>
        <end position="337"/>
    </location>
</feature>
<feature type="region of interest" description="Disordered" evidence="18">
    <location>
        <begin position="151"/>
        <end position="441"/>
    </location>
</feature>
<dbReference type="PANTHER" id="PTHR13434:SF0">
    <property type="entry name" value="PROTEIN CASC3"/>
    <property type="match status" value="1"/>
</dbReference>
<dbReference type="WBParaSite" id="EEL_0000787801-mRNA-1">
    <property type="protein sequence ID" value="EEL_0000787801-mRNA-1"/>
    <property type="gene ID" value="EEL_0000787801"/>
</dbReference>
<keyword evidence="17" id="KW-0966">Cell projection</keyword>
<keyword evidence="13" id="KW-0694">RNA-binding</keyword>
<dbReference type="GO" id="GO:0051028">
    <property type="term" value="P:mRNA transport"/>
    <property type="evidence" value="ECO:0007669"/>
    <property type="project" value="UniProtKB-KW"/>
</dbReference>
<dbReference type="GO" id="GO:0016607">
    <property type="term" value="C:nuclear speck"/>
    <property type="evidence" value="ECO:0007669"/>
    <property type="project" value="UniProtKB-SubCell"/>
</dbReference>
<keyword evidence="9" id="KW-0507">mRNA processing</keyword>
<dbReference type="GO" id="GO:0000184">
    <property type="term" value="P:nuclear-transcribed mRNA catabolic process, nonsense-mediated decay"/>
    <property type="evidence" value="ECO:0007669"/>
    <property type="project" value="UniProtKB-KW"/>
</dbReference>
<feature type="compositionally biased region" description="Acidic residues" evidence="18">
    <location>
        <begin position="243"/>
        <end position="268"/>
    </location>
</feature>
<dbReference type="GO" id="GO:0003729">
    <property type="term" value="F:mRNA binding"/>
    <property type="evidence" value="ECO:0007669"/>
    <property type="project" value="InterPro"/>
</dbReference>
<evidence type="ECO:0000256" key="11">
    <source>
        <dbReference type="ARBA" id="ARBA00022816"/>
    </source>
</evidence>
<organism evidence="20 21">
    <name type="scientific">Elaeophora elaphi</name>
    <dbReference type="NCBI Taxonomy" id="1147741"/>
    <lineage>
        <taxon>Eukaryota</taxon>
        <taxon>Metazoa</taxon>
        <taxon>Ecdysozoa</taxon>
        <taxon>Nematoda</taxon>
        <taxon>Chromadorea</taxon>
        <taxon>Rhabditida</taxon>
        <taxon>Spirurina</taxon>
        <taxon>Spiruromorpha</taxon>
        <taxon>Filarioidea</taxon>
        <taxon>Onchocercidae</taxon>
        <taxon>Elaeophora</taxon>
    </lineage>
</organism>
<feature type="compositionally biased region" description="Gly residues" evidence="18">
    <location>
        <begin position="358"/>
        <end position="367"/>
    </location>
</feature>
<keyword evidence="20" id="KW-1185">Reference proteome</keyword>
<evidence type="ECO:0000313" key="20">
    <source>
        <dbReference type="Proteomes" id="UP000050640"/>
    </source>
</evidence>
<evidence type="ECO:0000256" key="9">
    <source>
        <dbReference type="ARBA" id="ARBA00022664"/>
    </source>
</evidence>
<dbReference type="GO" id="GO:0005681">
    <property type="term" value="C:spliceosomal complex"/>
    <property type="evidence" value="ECO:0007669"/>
    <property type="project" value="UniProtKB-KW"/>
</dbReference>
<dbReference type="GO" id="GO:0006417">
    <property type="term" value="P:regulation of translation"/>
    <property type="evidence" value="ECO:0007669"/>
    <property type="project" value="UniProtKB-KW"/>
</dbReference>
<evidence type="ECO:0000256" key="13">
    <source>
        <dbReference type="ARBA" id="ARBA00022884"/>
    </source>
</evidence>
<keyword evidence="16" id="KW-0539">Nucleus</keyword>
<comment type="subcellular location">
    <subcellularLocation>
        <location evidence="2">Cell projection</location>
        <location evidence="2">Dendrite</location>
    </subcellularLocation>
    <subcellularLocation>
        <location evidence="1">Cytoplasm</location>
        <location evidence="1">Stress granule</location>
    </subcellularLocation>
    <subcellularLocation>
        <location evidence="4">Cytoplasm</location>
        <location evidence="4">Perinuclear region</location>
    </subcellularLocation>
    <subcellularLocation>
        <location evidence="3">Nucleus speckle</location>
    </subcellularLocation>
</comment>
<evidence type="ECO:0000256" key="14">
    <source>
        <dbReference type="ARBA" id="ARBA00023161"/>
    </source>
</evidence>
<dbReference type="GO" id="GO:0030425">
    <property type="term" value="C:dendrite"/>
    <property type="evidence" value="ECO:0007669"/>
    <property type="project" value="UniProtKB-SubCell"/>
</dbReference>